<dbReference type="RefSeq" id="WP_108602355.1">
    <property type="nucleotide sequence ID" value="NZ_CP026604.1"/>
</dbReference>
<dbReference type="GO" id="GO:0016853">
    <property type="term" value="F:isomerase activity"/>
    <property type="evidence" value="ECO:0007669"/>
    <property type="project" value="TreeGrafter"/>
</dbReference>
<dbReference type="Pfam" id="PF02567">
    <property type="entry name" value="PhzC-PhzF"/>
    <property type="match status" value="1"/>
</dbReference>
<evidence type="ECO:0000313" key="4">
    <source>
        <dbReference type="Proteomes" id="UP000244441"/>
    </source>
</evidence>
<organism evidence="3 4">
    <name type="scientific">Saccharobesus litoralis</name>
    <dbReference type="NCBI Taxonomy" id="2172099"/>
    <lineage>
        <taxon>Bacteria</taxon>
        <taxon>Pseudomonadati</taxon>
        <taxon>Pseudomonadota</taxon>
        <taxon>Gammaproteobacteria</taxon>
        <taxon>Alteromonadales</taxon>
        <taxon>Alteromonadaceae</taxon>
        <taxon>Saccharobesus</taxon>
    </lineage>
</organism>
<proteinExistence type="inferred from homology"/>
<evidence type="ECO:0000313" key="3">
    <source>
        <dbReference type="EMBL" id="AWB66284.1"/>
    </source>
</evidence>
<keyword evidence="4" id="KW-1185">Reference proteome</keyword>
<evidence type="ECO:0000256" key="1">
    <source>
        <dbReference type="ARBA" id="ARBA00008270"/>
    </source>
</evidence>
<dbReference type="OrthoDB" id="9788221at2"/>
<dbReference type="PANTHER" id="PTHR13774">
    <property type="entry name" value="PHENAZINE BIOSYNTHESIS PROTEIN"/>
    <property type="match status" value="1"/>
</dbReference>
<evidence type="ECO:0000256" key="2">
    <source>
        <dbReference type="PIRSR" id="PIRSR016184-1"/>
    </source>
</evidence>
<dbReference type="Proteomes" id="UP000244441">
    <property type="component" value="Chromosome"/>
</dbReference>
<dbReference type="EMBL" id="CP026604">
    <property type="protein sequence ID" value="AWB66284.1"/>
    <property type="molecule type" value="Genomic_DNA"/>
</dbReference>
<name>A0A2S0VQ03_9ALTE</name>
<protein>
    <submittedName>
        <fullName evidence="3">Phenazine biosynthesis protein PhzF</fullName>
    </submittedName>
</protein>
<dbReference type="Gene3D" id="3.10.310.10">
    <property type="entry name" value="Diaminopimelate Epimerase, Chain A, domain 1"/>
    <property type="match status" value="2"/>
</dbReference>
<dbReference type="PIRSF" id="PIRSF016184">
    <property type="entry name" value="PhzC_PhzF"/>
    <property type="match status" value="1"/>
</dbReference>
<dbReference type="SUPFAM" id="SSF54506">
    <property type="entry name" value="Diaminopimelate epimerase-like"/>
    <property type="match status" value="1"/>
</dbReference>
<accession>A0A2S0VQ03</accession>
<dbReference type="InterPro" id="IPR003719">
    <property type="entry name" value="Phenazine_PhzF-like"/>
</dbReference>
<reference evidence="3 4" key="1">
    <citation type="submission" date="2018-01" db="EMBL/GenBank/DDBJ databases">
        <title>Genome sequence of a Cantenovulum-like bacteria.</title>
        <authorList>
            <person name="Tan W.R."/>
            <person name="Lau N.-S."/>
            <person name="Go F."/>
            <person name="Amirul A.-A.A."/>
        </authorList>
    </citation>
    <scope>NUCLEOTIDE SEQUENCE [LARGE SCALE GENOMIC DNA]</scope>
    <source>
        <strain evidence="3 4">CCB-QB4</strain>
    </source>
</reference>
<dbReference type="AlphaFoldDB" id="A0A2S0VQ03"/>
<sequence>MPNKSVTYYICDVFTQSQFGGNQLAVIPDAAGLSDVQMQKIAAEFNFPETTFVLPVSEKAKQAGCDFQVRIFTPTQELPFAGHPNLGTAFVLHQAGLLAGERQQVIFDELAGKVAIEFIGDGKEALRYQLTSPESFSRKETVDVELVAGAIGLSANDITLENHQPVVASVGLPFIFVELNNLQALAAVTLNLSVFQQLAHPVHVYAKQANQRIQARMFAPMLGVNEDPATGSANCALAALLAELDNSESGQFNWQVTQGVEMGRESELFISAHKNNGLVTSAKVAGHCVLVSKGEFFLST</sequence>
<dbReference type="NCBIfam" id="TIGR00654">
    <property type="entry name" value="PhzF_family"/>
    <property type="match status" value="1"/>
</dbReference>
<comment type="similarity">
    <text evidence="1">Belongs to the PhzF family.</text>
</comment>
<dbReference type="PANTHER" id="PTHR13774:SF32">
    <property type="entry name" value="ANTISENSE-ENHANCING SEQUENCE 1"/>
    <property type="match status" value="1"/>
</dbReference>
<gene>
    <name evidence="3" type="ORF">C2869_07495</name>
</gene>
<feature type="active site" evidence="2">
    <location>
        <position position="49"/>
    </location>
</feature>
<dbReference type="KEGG" id="cate:C2869_07495"/>
<dbReference type="GO" id="GO:0005737">
    <property type="term" value="C:cytoplasm"/>
    <property type="evidence" value="ECO:0007669"/>
    <property type="project" value="TreeGrafter"/>
</dbReference>